<evidence type="ECO:0000256" key="5">
    <source>
        <dbReference type="PIRSR" id="PIRSR015582-1"/>
    </source>
</evidence>
<protein>
    <submittedName>
        <fullName evidence="8">HpcH/HpaI aldolase</fullName>
        <ecNumber evidence="8">4.1.3.6</ecNumber>
    </submittedName>
</protein>
<feature type="domain" description="HpcH/HpaI aldolase/citrate lyase" evidence="7">
    <location>
        <begin position="8"/>
        <end position="210"/>
    </location>
</feature>
<dbReference type="PANTHER" id="PTHR32308:SF0">
    <property type="entry name" value="HPCH_HPAI ALDOLASE_CITRATE LYASE DOMAIN-CONTAINING PROTEIN"/>
    <property type="match status" value="1"/>
</dbReference>
<dbReference type="PANTHER" id="PTHR32308">
    <property type="entry name" value="LYASE BETA SUBUNIT, PUTATIVE (AFU_ORTHOLOGUE AFUA_4G13030)-RELATED"/>
    <property type="match status" value="1"/>
</dbReference>
<keyword evidence="9" id="KW-1185">Reference proteome</keyword>
<dbReference type="GO" id="GO:0008815">
    <property type="term" value="F:citrate (pro-3S)-lyase activity"/>
    <property type="evidence" value="ECO:0007669"/>
    <property type="project" value="UniProtKB-EC"/>
</dbReference>
<dbReference type="EC" id="4.1.3.6" evidence="8"/>
<evidence type="ECO:0000256" key="6">
    <source>
        <dbReference type="PIRSR" id="PIRSR015582-2"/>
    </source>
</evidence>
<gene>
    <name evidence="8" type="ordered locus">SAR116_0875</name>
</gene>
<keyword evidence="3 6" id="KW-0479">Metal-binding</keyword>
<organism evidence="8 9">
    <name type="scientific">Puniceispirillum marinum (strain IMCC1322)</name>
    <dbReference type="NCBI Taxonomy" id="488538"/>
    <lineage>
        <taxon>Bacteria</taxon>
        <taxon>Pseudomonadati</taxon>
        <taxon>Pseudomonadota</taxon>
        <taxon>Alphaproteobacteria</taxon>
        <taxon>Candidatus Puniceispirillales</taxon>
        <taxon>Candidatus Puniceispirillaceae</taxon>
        <taxon>Candidatus Puniceispirillum</taxon>
    </lineage>
</organism>
<dbReference type="OrthoDB" id="9800547at2"/>
<dbReference type="Pfam" id="PF03328">
    <property type="entry name" value="HpcH_HpaI"/>
    <property type="match status" value="1"/>
</dbReference>
<evidence type="ECO:0000313" key="9">
    <source>
        <dbReference type="Proteomes" id="UP000007460"/>
    </source>
</evidence>
<dbReference type="EMBL" id="CP001751">
    <property type="protein sequence ID" value="ADE39118.1"/>
    <property type="molecule type" value="Genomic_DNA"/>
</dbReference>
<feature type="binding site" evidence="6">
    <location>
        <position position="143"/>
    </location>
    <ligand>
        <name>Mg(2+)</name>
        <dbReference type="ChEBI" id="CHEBI:18420"/>
    </ligand>
</feature>
<evidence type="ECO:0000256" key="2">
    <source>
        <dbReference type="ARBA" id="ARBA00005568"/>
    </source>
</evidence>
<evidence type="ECO:0000313" key="8">
    <source>
        <dbReference type="EMBL" id="ADE39118.1"/>
    </source>
</evidence>
<dbReference type="GO" id="GO:0006107">
    <property type="term" value="P:oxaloacetate metabolic process"/>
    <property type="evidence" value="ECO:0007669"/>
    <property type="project" value="TreeGrafter"/>
</dbReference>
<dbReference type="KEGG" id="apb:SAR116_0875"/>
<dbReference type="RefSeq" id="WP_013045747.1">
    <property type="nucleotide sequence ID" value="NC_014010.1"/>
</dbReference>
<dbReference type="STRING" id="488538.SAR116_0875"/>
<proteinExistence type="inferred from homology"/>
<dbReference type="InterPro" id="IPR040442">
    <property type="entry name" value="Pyrv_kinase-like_dom_sf"/>
</dbReference>
<keyword evidence="4 6" id="KW-0460">Magnesium</keyword>
<evidence type="ECO:0000256" key="3">
    <source>
        <dbReference type="ARBA" id="ARBA00022723"/>
    </source>
</evidence>
<reference evidence="8 9" key="1">
    <citation type="journal article" date="2010" name="J. Bacteriol.">
        <title>Complete genome sequence of "Candidatus Puniceispirillum marinum" IMCC1322, a representative of the SAR116 clade in the Alphaproteobacteria.</title>
        <authorList>
            <person name="Oh H.M."/>
            <person name="Kwon K.K."/>
            <person name="Kang I."/>
            <person name="Kang S.G."/>
            <person name="Lee J.H."/>
            <person name="Kim S.J."/>
            <person name="Cho J.C."/>
        </authorList>
    </citation>
    <scope>NUCLEOTIDE SEQUENCE [LARGE SCALE GENOMIC DNA]</scope>
    <source>
        <strain evidence="8 9">IMCC1322</strain>
    </source>
</reference>
<dbReference type="GO" id="GO:0000287">
    <property type="term" value="F:magnesium ion binding"/>
    <property type="evidence" value="ECO:0007669"/>
    <property type="project" value="TreeGrafter"/>
</dbReference>
<comment type="similarity">
    <text evidence="2">Belongs to the HpcH/HpaI aldolase family.</text>
</comment>
<feature type="binding site" evidence="5">
    <location>
        <position position="117"/>
    </location>
    <ligand>
        <name>substrate</name>
    </ligand>
</feature>
<dbReference type="SUPFAM" id="SSF51621">
    <property type="entry name" value="Phosphoenolpyruvate/pyruvate domain"/>
    <property type="match status" value="1"/>
</dbReference>
<dbReference type="InterPro" id="IPR015813">
    <property type="entry name" value="Pyrv/PenolPyrv_kinase-like_dom"/>
</dbReference>
<accession>D5BS71</accession>
<feature type="binding site" evidence="6">
    <location>
        <position position="117"/>
    </location>
    <ligand>
        <name>Mg(2+)</name>
        <dbReference type="ChEBI" id="CHEBI:18420"/>
    </ligand>
</feature>
<dbReference type="eggNOG" id="COG2301">
    <property type="taxonomic scope" value="Bacteria"/>
</dbReference>
<evidence type="ECO:0000259" key="7">
    <source>
        <dbReference type="Pfam" id="PF03328"/>
    </source>
</evidence>
<dbReference type="AlphaFoldDB" id="D5BS71"/>
<dbReference type="InterPro" id="IPR005000">
    <property type="entry name" value="Aldolase/citrate-lyase_domain"/>
</dbReference>
<dbReference type="Proteomes" id="UP000007460">
    <property type="component" value="Chromosome"/>
</dbReference>
<comment type="cofactor">
    <cofactor evidence="1">
        <name>Mg(2+)</name>
        <dbReference type="ChEBI" id="CHEBI:18420"/>
    </cofactor>
</comment>
<feature type="binding site" evidence="5">
    <location>
        <position position="64"/>
    </location>
    <ligand>
        <name>substrate</name>
    </ligand>
</feature>
<evidence type="ECO:0000256" key="1">
    <source>
        <dbReference type="ARBA" id="ARBA00001946"/>
    </source>
</evidence>
<evidence type="ECO:0000256" key="4">
    <source>
        <dbReference type="ARBA" id="ARBA00022842"/>
    </source>
</evidence>
<dbReference type="InterPro" id="IPR011206">
    <property type="entry name" value="Citrate_lyase_beta/mcl1/mcl2"/>
</dbReference>
<dbReference type="PIRSF" id="PIRSF015582">
    <property type="entry name" value="Cit_lyase_B"/>
    <property type="match status" value="1"/>
</dbReference>
<name>D5BS71_PUNMI</name>
<dbReference type="HOGENOM" id="CLU_044864_2_0_5"/>
<sequence>MTYIIPTAMLFVPGDRSDRLAKAAASGADAIVMDLEDAVIPDNKASARKVLATLSAFDVPLFVRCNATDSQWCADDLRAIRDSVAAGVIVPKSETPDQIEAVQAVLGPDAFIIALVETARGIANLADILAHPGVAVCAFGHLDFALDLGTSPDWEPLLYARHQLVLQSRLANKPKPLDGVSVEIDDIDAVSHAAKRARAMGFGGKLLIHPNHVAPAMAAFVPDQQAYEWACAALEQSQSGAAVKMDGQMLDLPVIKKAKQIIRDYENHNKTNS</sequence>
<keyword evidence="8" id="KW-0456">Lyase</keyword>
<dbReference type="Gene3D" id="3.20.20.60">
    <property type="entry name" value="Phosphoenolpyruvate-binding domains"/>
    <property type="match status" value="1"/>
</dbReference>